<comment type="subcellular location">
    <subcellularLocation>
        <location evidence="1">Periplasm</location>
    </subcellularLocation>
</comment>
<dbReference type="SUPFAM" id="SSF81296">
    <property type="entry name" value="E set domains"/>
    <property type="match status" value="1"/>
</dbReference>
<dbReference type="NCBIfam" id="NF033814">
    <property type="entry name" value="copper_CopC"/>
    <property type="match status" value="1"/>
</dbReference>
<evidence type="ECO:0000256" key="1">
    <source>
        <dbReference type="ARBA" id="ARBA00004418"/>
    </source>
</evidence>
<accession>A0ABT2BHU9</accession>
<reference evidence="9 10" key="1">
    <citation type="submission" date="2022-08" db="EMBL/GenBank/DDBJ databases">
        <title>Reclassification of Massilia species as members of the genera Telluria, Duganella, Pseudoduganella, Mokoshia gen. nov. and Zemynaea gen. nov. using orthogonal and non-orthogonal genome-based approaches.</title>
        <authorList>
            <person name="Bowman J.P."/>
        </authorList>
    </citation>
    <scope>NUCLEOTIDE SEQUENCE [LARGE SCALE GENOMIC DNA]</scope>
    <source>
        <strain evidence="9 10">JCM 31607</strain>
    </source>
</reference>
<evidence type="ECO:0000313" key="9">
    <source>
        <dbReference type="EMBL" id="MCS0608094.1"/>
    </source>
</evidence>
<dbReference type="InterPro" id="IPR047685">
    <property type="entry name" value="CopC-like"/>
</dbReference>
<comment type="caution">
    <text evidence="9">The sequence shown here is derived from an EMBL/GenBank/DDBJ whole genome shotgun (WGS) entry which is preliminary data.</text>
</comment>
<proteinExistence type="inferred from homology"/>
<dbReference type="InterPro" id="IPR014756">
    <property type="entry name" value="Ig_E-set"/>
</dbReference>
<sequence>MSLKRLSIAAGIAASAFAATAAHAHAKLESSEPLAGSVLAIAPKQLRLGFNEALEPAFSKIRLVDARNAEIALPRAQVDKADPTAMIAPLPALPAGTYRVQWTTMTHDGHKTKGDFTFQVK</sequence>
<keyword evidence="6" id="KW-0186">Copper</keyword>
<evidence type="ECO:0000256" key="6">
    <source>
        <dbReference type="ARBA" id="ARBA00023008"/>
    </source>
</evidence>
<name>A0ABT2BHU9_9BURK</name>
<organism evidence="9 10">
    <name type="scientific">Massilia solisilvae</name>
    <dbReference type="NCBI Taxonomy" id="1811225"/>
    <lineage>
        <taxon>Bacteria</taxon>
        <taxon>Pseudomonadati</taxon>
        <taxon>Pseudomonadota</taxon>
        <taxon>Betaproteobacteria</taxon>
        <taxon>Burkholderiales</taxon>
        <taxon>Oxalobacteraceae</taxon>
        <taxon>Telluria group</taxon>
        <taxon>Massilia</taxon>
    </lineage>
</organism>
<feature type="domain" description="CopC" evidence="8">
    <location>
        <begin position="25"/>
        <end position="120"/>
    </location>
</feature>
<keyword evidence="10" id="KW-1185">Reference proteome</keyword>
<dbReference type="PANTHER" id="PTHR34820">
    <property type="entry name" value="INNER MEMBRANE PROTEIN YEBZ"/>
    <property type="match status" value="1"/>
</dbReference>
<dbReference type="Proteomes" id="UP001205861">
    <property type="component" value="Unassembled WGS sequence"/>
</dbReference>
<evidence type="ECO:0000313" key="10">
    <source>
        <dbReference type="Proteomes" id="UP001205861"/>
    </source>
</evidence>
<keyword evidence="3" id="KW-0479">Metal-binding</keyword>
<evidence type="ECO:0000259" key="8">
    <source>
        <dbReference type="Pfam" id="PF04234"/>
    </source>
</evidence>
<dbReference type="InterPro" id="IPR014755">
    <property type="entry name" value="Cu-Rt/internalin_Ig-like"/>
</dbReference>
<evidence type="ECO:0000256" key="4">
    <source>
        <dbReference type="ARBA" id="ARBA00022729"/>
    </source>
</evidence>
<keyword evidence="4 7" id="KW-0732">Signal</keyword>
<feature type="chain" id="PRO_5046429256" evidence="7">
    <location>
        <begin position="22"/>
        <end position="121"/>
    </location>
</feature>
<feature type="signal peptide" evidence="7">
    <location>
        <begin position="1"/>
        <end position="21"/>
    </location>
</feature>
<protein>
    <submittedName>
        <fullName evidence="9">Copper homeostasis periplasmic binding protein CopC</fullName>
    </submittedName>
</protein>
<dbReference type="EMBL" id="JANUGV010000001">
    <property type="protein sequence ID" value="MCS0608094.1"/>
    <property type="molecule type" value="Genomic_DNA"/>
</dbReference>
<dbReference type="PANTHER" id="PTHR34820:SF4">
    <property type="entry name" value="INNER MEMBRANE PROTEIN YEBZ"/>
    <property type="match status" value="1"/>
</dbReference>
<dbReference type="Gene3D" id="2.60.40.1220">
    <property type="match status" value="1"/>
</dbReference>
<gene>
    <name evidence="9" type="primary">copC</name>
    <name evidence="9" type="ORF">NX773_07950</name>
</gene>
<keyword evidence="5" id="KW-0574">Periplasm</keyword>
<comment type="similarity">
    <text evidence="2">Belongs to the CopC family.</text>
</comment>
<evidence type="ECO:0000256" key="5">
    <source>
        <dbReference type="ARBA" id="ARBA00022764"/>
    </source>
</evidence>
<evidence type="ECO:0000256" key="7">
    <source>
        <dbReference type="SAM" id="SignalP"/>
    </source>
</evidence>
<dbReference type="InterPro" id="IPR032694">
    <property type="entry name" value="CopC/D"/>
</dbReference>
<dbReference type="Pfam" id="PF04234">
    <property type="entry name" value="CopC"/>
    <property type="match status" value="1"/>
</dbReference>
<evidence type="ECO:0000256" key="3">
    <source>
        <dbReference type="ARBA" id="ARBA00022723"/>
    </source>
</evidence>
<evidence type="ECO:0000256" key="2">
    <source>
        <dbReference type="ARBA" id="ARBA00010509"/>
    </source>
</evidence>
<dbReference type="InterPro" id="IPR007348">
    <property type="entry name" value="CopC_dom"/>
</dbReference>
<dbReference type="RefSeq" id="WP_258855764.1">
    <property type="nucleotide sequence ID" value="NZ_JANUGV010000001.1"/>
</dbReference>